<dbReference type="Pfam" id="PF17921">
    <property type="entry name" value="Integrase_H2C2"/>
    <property type="match status" value="1"/>
</dbReference>
<dbReference type="Pfam" id="PF17917">
    <property type="entry name" value="RT_RNaseH"/>
    <property type="match status" value="1"/>
</dbReference>
<evidence type="ECO:0000256" key="6">
    <source>
        <dbReference type="ARBA" id="ARBA00022918"/>
    </source>
</evidence>
<feature type="domain" description="Integrase zinc-binding" evidence="10">
    <location>
        <begin position="147"/>
        <end position="203"/>
    </location>
</feature>
<feature type="compositionally biased region" description="Pro residues" evidence="8">
    <location>
        <begin position="218"/>
        <end position="227"/>
    </location>
</feature>
<dbReference type="InterPro" id="IPR050951">
    <property type="entry name" value="Retrovirus_Pol_polyprotein"/>
</dbReference>
<evidence type="ECO:0000256" key="4">
    <source>
        <dbReference type="ARBA" id="ARBA00022759"/>
    </source>
</evidence>
<keyword evidence="1" id="KW-0808">Transferase</keyword>
<evidence type="ECO:0000313" key="12">
    <source>
        <dbReference type="Proteomes" id="UP001558613"/>
    </source>
</evidence>
<dbReference type="Proteomes" id="UP001558613">
    <property type="component" value="Unassembled WGS sequence"/>
</dbReference>
<dbReference type="PANTHER" id="PTHR37984">
    <property type="entry name" value="PROTEIN CBG26694"/>
    <property type="match status" value="1"/>
</dbReference>
<comment type="caution">
    <text evidence="11">The sequence shown here is derived from an EMBL/GenBank/DDBJ whole genome shotgun (WGS) entry which is preliminary data.</text>
</comment>
<keyword evidence="2" id="KW-0548">Nucleotidyltransferase</keyword>
<sequence>MCVLSRKLSPAEQNYGIGDRELLAIKLALEEWRHWLEGAHHPFTVITDHKNLQYLRDAKRLNARQARWSLFFARFRFSITYQPGSKNVKADALSRMYSPDSAIIPPDPILPPSVTVAPILWRFEDELRDAILEEPAPPGNAEGLKYVPTRLRLQLLEGTHTSPGSGHPGSRRTLSLLRQRFWWPRMDRDVHRFIQGCSVCAVTTTPRRLPGKGKLQPLPIPVGPGHT</sequence>
<evidence type="ECO:0000256" key="2">
    <source>
        <dbReference type="ARBA" id="ARBA00022695"/>
    </source>
</evidence>
<organism evidence="11 12">
    <name type="scientific">Cirrhinus molitorella</name>
    <name type="common">mud carp</name>
    <dbReference type="NCBI Taxonomy" id="172907"/>
    <lineage>
        <taxon>Eukaryota</taxon>
        <taxon>Metazoa</taxon>
        <taxon>Chordata</taxon>
        <taxon>Craniata</taxon>
        <taxon>Vertebrata</taxon>
        <taxon>Euteleostomi</taxon>
        <taxon>Actinopterygii</taxon>
        <taxon>Neopterygii</taxon>
        <taxon>Teleostei</taxon>
        <taxon>Ostariophysi</taxon>
        <taxon>Cypriniformes</taxon>
        <taxon>Cyprinidae</taxon>
        <taxon>Labeoninae</taxon>
        <taxon>Labeonini</taxon>
        <taxon>Cirrhinus</taxon>
    </lineage>
</organism>
<proteinExistence type="predicted"/>
<name>A0ABR3NJ79_9TELE</name>
<dbReference type="PANTHER" id="PTHR37984:SF5">
    <property type="entry name" value="PROTEIN NYNRIN-LIKE"/>
    <property type="match status" value="1"/>
</dbReference>
<evidence type="ECO:0000259" key="10">
    <source>
        <dbReference type="Pfam" id="PF17921"/>
    </source>
</evidence>
<keyword evidence="3" id="KW-0540">Nuclease</keyword>
<dbReference type="InterPro" id="IPR041373">
    <property type="entry name" value="RT_RNaseH"/>
</dbReference>
<evidence type="ECO:0000256" key="7">
    <source>
        <dbReference type="ARBA" id="ARBA00039658"/>
    </source>
</evidence>
<keyword evidence="12" id="KW-1185">Reference proteome</keyword>
<dbReference type="CDD" id="cd09274">
    <property type="entry name" value="RNase_HI_RT_Ty3"/>
    <property type="match status" value="1"/>
</dbReference>
<protein>
    <recommendedName>
        <fullName evidence="7">Gypsy retrotransposon integrase-like protein 1</fullName>
    </recommendedName>
</protein>
<evidence type="ECO:0000256" key="5">
    <source>
        <dbReference type="ARBA" id="ARBA00022801"/>
    </source>
</evidence>
<dbReference type="InterPro" id="IPR043502">
    <property type="entry name" value="DNA/RNA_pol_sf"/>
</dbReference>
<accession>A0ABR3NJ79</accession>
<keyword evidence="5" id="KW-0378">Hydrolase</keyword>
<evidence type="ECO:0000259" key="9">
    <source>
        <dbReference type="Pfam" id="PF17917"/>
    </source>
</evidence>
<feature type="domain" description="Reverse transcriptase RNase H-like" evidence="9">
    <location>
        <begin position="4"/>
        <end position="75"/>
    </location>
</feature>
<reference evidence="11 12" key="1">
    <citation type="submission" date="2023-09" db="EMBL/GenBank/DDBJ databases">
        <authorList>
            <person name="Wang M."/>
        </authorList>
    </citation>
    <scope>NUCLEOTIDE SEQUENCE [LARGE SCALE GENOMIC DNA]</scope>
    <source>
        <strain evidence="11">GT-2023</strain>
        <tissue evidence="11">Liver</tissue>
    </source>
</reference>
<evidence type="ECO:0000313" key="11">
    <source>
        <dbReference type="EMBL" id="KAL1277067.1"/>
    </source>
</evidence>
<dbReference type="SUPFAM" id="SSF56672">
    <property type="entry name" value="DNA/RNA polymerases"/>
    <property type="match status" value="1"/>
</dbReference>
<keyword evidence="4" id="KW-0255">Endonuclease</keyword>
<evidence type="ECO:0000256" key="1">
    <source>
        <dbReference type="ARBA" id="ARBA00022679"/>
    </source>
</evidence>
<evidence type="ECO:0000256" key="8">
    <source>
        <dbReference type="SAM" id="MobiDB-lite"/>
    </source>
</evidence>
<dbReference type="EMBL" id="JAYMGO010000003">
    <property type="protein sequence ID" value="KAL1277067.1"/>
    <property type="molecule type" value="Genomic_DNA"/>
</dbReference>
<dbReference type="Gene3D" id="1.10.340.70">
    <property type="match status" value="1"/>
</dbReference>
<evidence type="ECO:0000256" key="3">
    <source>
        <dbReference type="ARBA" id="ARBA00022722"/>
    </source>
</evidence>
<dbReference type="InterPro" id="IPR041588">
    <property type="entry name" value="Integrase_H2C2"/>
</dbReference>
<feature type="region of interest" description="Disordered" evidence="8">
    <location>
        <begin position="208"/>
        <end position="227"/>
    </location>
</feature>
<keyword evidence="6" id="KW-0695">RNA-directed DNA polymerase</keyword>
<gene>
    <name evidence="11" type="ORF">QQF64_023740</name>
</gene>